<sequence>MSTETPAATTTPNTRTTNMNSAKPSSASGIPGIGAATVRDLNAHEWSQAVIDELQHIQVATPPTKGVCPSQLSGGLGDRGHMHSSQPRRFTHDSGELASKQASGYNQRNTSHQEVHQRPQAGTMDSTATIDIIKQIPGSCYKQKP</sequence>
<evidence type="ECO:0000256" key="1">
    <source>
        <dbReference type="SAM" id="MobiDB-lite"/>
    </source>
</evidence>
<evidence type="ECO:0000313" key="2">
    <source>
        <dbReference type="EMBL" id="TGJ64831.1"/>
    </source>
</evidence>
<comment type="caution">
    <text evidence="2">The sequence shown here is derived from an EMBL/GenBank/DDBJ whole genome shotgun (WGS) entry which is preliminary data.</text>
</comment>
<feature type="compositionally biased region" description="Polar residues" evidence="1">
    <location>
        <begin position="19"/>
        <end position="28"/>
    </location>
</feature>
<dbReference type="OrthoDB" id="5336082at2759"/>
<organism evidence="2 3">
    <name type="scientific">Orbilia oligospora</name>
    <name type="common">Nematode-trapping fungus</name>
    <name type="synonym">Arthrobotrys oligospora</name>
    <dbReference type="NCBI Taxonomy" id="2813651"/>
    <lineage>
        <taxon>Eukaryota</taxon>
        <taxon>Fungi</taxon>
        <taxon>Dikarya</taxon>
        <taxon>Ascomycota</taxon>
        <taxon>Pezizomycotina</taxon>
        <taxon>Orbiliomycetes</taxon>
        <taxon>Orbiliales</taxon>
        <taxon>Orbiliaceae</taxon>
        <taxon>Orbilia</taxon>
    </lineage>
</organism>
<evidence type="ECO:0000313" key="3">
    <source>
        <dbReference type="Proteomes" id="UP000297595"/>
    </source>
</evidence>
<feature type="compositionally biased region" description="Low complexity" evidence="1">
    <location>
        <begin position="1"/>
        <end position="18"/>
    </location>
</feature>
<accession>A0A7C8P7A9</accession>
<feature type="region of interest" description="Disordered" evidence="1">
    <location>
        <begin position="62"/>
        <end position="126"/>
    </location>
</feature>
<dbReference type="EMBL" id="SOZJ01000007">
    <property type="protein sequence ID" value="TGJ64831.1"/>
    <property type="molecule type" value="Genomic_DNA"/>
</dbReference>
<reference evidence="2 3" key="1">
    <citation type="submission" date="2019-03" db="EMBL/GenBank/DDBJ databases">
        <title>Nematode-trapping fungi genome.</title>
        <authorList>
            <person name="Vidal-Diez De Ulzurrun G."/>
        </authorList>
    </citation>
    <scope>NUCLEOTIDE SEQUENCE [LARGE SCALE GENOMIC DNA]</scope>
    <source>
        <strain evidence="2 3">TWF154</strain>
    </source>
</reference>
<gene>
    <name evidence="2" type="ORF">EYR41_010864</name>
</gene>
<proteinExistence type="predicted"/>
<feature type="region of interest" description="Disordered" evidence="1">
    <location>
        <begin position="1"/>
        <end position="31"/>
    </location>
</feature>
<protein>
    <submittedName>
        <fullName evidence="2">Uncharacterized protein</fullName>
    </submittedName>
</protein>
<feature type="compositionally biased region" description="Polar residues" evidence="1">
    <location>
        <begin position="100"/>
        <end position="110"/>
    </location>
</feature>
<dbReference type="Proteomes" id="UP000297595">
    <property type="component" value="Unassembled WGS sequence"/>
</dbReference>
<name>A0A7C8P7A9_ORBOL</name>
<dbReference type="AlphaFoldDB" id="A0A7C8P7A9"/>